<evidence type="ECO:0008006" key="5">
    <source>
        <dbReference type="Google" id="ProtNLM"/>
    </source>
</evidence>
<reference evidence="3 4" key="1">
    <citation type="submission" date="2018-03" db="EMBL/GenBank/DDBJ databases">
        <title>Genomic Encyclopedia of Archaeal and Bacterial Type Strains, Phase II (KMG-II): from individual species to whole genera.</title>
        <authorList>
            <person name="Goeker M."/>
        </authorList>
    </citation>
    <scope>NUCLEOTIDE SEQUENCE [LARGE SCALE GENOMIC DNA]</scope>
    <source>
        <strain evidence="3 4">DSM 29057</strain>
    </source>
</reference>
<feature type="chain" id="PRO_5015104277" description="Lipoprotein" evidence="2">
    <location>
        <begin position="20"/>
        <end position="268"/>
    </location>
</feature>
<protein>
    <recommendedName>
        <fullName evidence="5">Lipoprotein</fullName>
    </recommendedName>
</protein>
<name>A0A2P8F8L7_9BACT</name>
<keyword evidence="2" id="KW-0732">Signal</keyword>
<dbReference type="EMBL" id="PYAS01000033">
    <property type="protein sequence ID" value="PSL18063.1"/>
    <property type="molecule type" value="Genomic_DNA"/>
</dbReference>
<gene>
    <name evidence="3" type="ORF">CLV60_13311</name>
</gene>
<feature type="region of interest" description="Disordered" evidence="1">
    <location>
        <begin position="102"/>
        <end position="122"/>
    </location>
</feature>
<evidence type="ECO:0000256" key="1">
    <source>
        <dbReference type="SAM" id="MobiDB-lite"/>
    </source>
</evidence>
<accession>A0A2P8F8L7</accession>
<feature type="signal peptide" evidence="2">
    <location>
        <begin position="1"/>
        <end position="19"/>
    </location>
</feature>
<dbReference type="Proteomes" id="UP000241964">
    <property type="component" value="Unassembled WGS sequence"/>
</dbReference>
<dbReference type="OrthoDB" id="9818807at2"/>
<dbReference type="PROSITE" id="PS51257">
    <property type="entry name" value="PROKAR_LIPOPROTEIN"/>
    <property type="match status" value="1"/>
</dbReference>
<organism evidence="3 4">
    <name type="scientific">Dyadobacter jiangsuensis</name>
    <dbReference type="NCBI Taxonomy" id="1591085"/>
    <lineage>
        <taxon>Bacteria</taxon>
        <taxon>Pseudomonadati</taxon>
        <taxon>Bacteroidota</taxon>
        <taxon>Cytophagia</taxon>
        <taxon>Cytophagales</taxon>
        <taxon>Spirosomataceae</taxon>
        <taxon>Dyadobacter</taxon>
    </lineage>
</organism>
<dbReference type="RefSeq" id="WP_106599783.1">
    <property type="nucleotide sequence ID" value="NZ_PYAS01000033.1"/>
</dbReference>
<comment type="caution">
    <text evidence="3">The sequence shown here is derived from an EMBL/GenBank/DDBJ whole genome shotgun (WGS) entry which is preliminary data.</text>
</comment>
<evidence type="ECO:0000313" key="3">
    <source>
        <dbReference type="EMBL" id="PSL18063.1"/>
    </source>
</evidence>
<evidence type="ECO:0000313" key="4">
    <source>
        <dbReference type="Proteomes" id="UP000241964"/>
    </source>
</evidence>
<sequence>MKKFTLLSSALFFCVASFIGCSTPDVSSPSVDKSPEREEPFQSEISLLEKEMGVSYFKKDVVIHDKSGKNSITMRFASLSNEVLNNYLTSVKYEIVPADGKKSTINNQQSNSPETSDAPAPTTFKSDIITEIVSKNLQKGIAGYYVTVMPSNHPSARTTDDGPYSTSHMSEDWPERMHFTLNAPTNYINDRADFYVRIKNGGLFSTWQSIPQLDRISPAPAGMVTNHVYLNYTTANIDWVYNVDGPKKVELFVNFTRIGGYSYWFQQL</sequence>
<proteinExistence type="predicted"/>
<evidence type="ECO:0000256" key="2">
    <source>
        <dbReference type="SAM" id="SignalP"/>
    </source>
</evidence>
<feature type="compositionally biased region" description="Polar residues" evidence="1">
    <location>
        <begin position="103"/>
        <end position="115"/>
    </location>
</feature>
<dbReference type="AlphaFoldDB" id="A0A2P8F8L7"/>
<keyword evidence="4" id="KW-1185">Reference proteome</keyword>